<keyword evidence="2" id="KW-1003">Cell membrane</keyword>
<dbReference type="RefSeq" id="WP_105247185.1">
    <property type="nucleotide sequence ID" value="NZ_PSZM01000041.1"/>
</dbReference>
<dbReference type="InterPro" id="IPR052159">
    <property type="entry name" value="Competence_DNA_uptake"/>
</dbReference>
<keyword evidence="5 6" id="KW-0472">Membrane</keyword>
<feature type="transmembrane region" description="Helical" evidence="6">
    <location>
        <begin position="502"/>
        <end position="521"/>
    </location>
</feature>
<dbReference type="GO" id="GO:0005886">
    <property type="term" value="C:plasma membrane"/>
    <property type="evidence" value="ECO:0007669"/>
    <property type="project" value="UniProtKB-SubCell"/>
</dbReference>
<comment type="subcellular location">
    <subcellularLocation>
        <location evidence="1">Cell membrane</location>
        <topology evidence="1">Multi-pass membrane protein</topology>
    </subcellularLocation>
</comment>
<dbReference type="Pfam" id="PF03772">
    <property type="entry name" value="Competence"/>
    <property type="match status" value="1"/>
</dbReference>
<comment type="caution">
    <text evidence="9">The sequence shown here is derived from an EMBL/GenBank/DDBJ whole genome shotgun (WGS) entry which is preliminary data.</text>
</comment>
<evidence type="ECO:0000256" key="5">
    <source>
        <dbReference type="ARBA" id="ARBA00023136"/>
    </source>
</evidence>
<evidence type="ECO:0000256" key="3">
    <source>
        <dbReference type="ARBA" id="ARBA00022692"/>
    </source>
</evidence>
<evidence type="ECO:0000256" key="1">
    <source>
        <dbReference type="ARBA" id="ARBA00004651"/>
    </source>
</evidence>
<dbReference type="PANTHER" id="PTHR30619:SF1">
    <property type="entry name" value="RECOMBINATION PROTEIN 2"/>
    <property type="match status" value="1"/>
</dbReference>
<dbReference type="NCBIfam" id="TIGR00360">
    <property type="entry name" value="ComEC_N-term"/>
    <property type="match status" value="1"/>
</dbReference>
<reference evidence="9 10" key="1">
    <citation type="submission" date="2018-02" db="EMBL/GenBank/DDBJ databases">
        <title>Genome sequences of Apibacter spp., gut symbionts of Asian honey bees.</title>
        <authorList>
            <person name="Kwong W.K."/>
            <person name="Steele M.I."/>
            <person name="Moran N.A."/>
        </authorList>
    </citation>
    <scope>NUCLEOTIDE SEQUENCE [LARGE SCALE GENOMIC DNA]</scope>
    <source>
        <strain evidence="10">wkB301</strain>
    </source>
</reference>
<evidence type="ECO:0000313" key="9">
    <source>
        <dbReference type="EMBL" id="PQL91295.1"/>
    </source>
</evidence>
<gene>
    <name evidence="9" type="ORF">C4S77_08530</name>
</gene>
<dbReference type="EMBL" id="PSZM01000041">
    <property type="protein sequence ID" value="PQL91295.1"/>
    <property type="molecule type" value="Genomic_DNA"/>
</dbReference>
<evidence type="ECO:0000259" key="7">
    <source>
        <dbReference type="Pfam" id="PF03772"/>
    </source>
</evidence>
<feature type="transmembrane region" description="Helical" evidence="6">
    <location>
        <begin position="387"/>
        <end position="405"/>
    </location>
</feature>
<evidence type="ECO:0000313" key="10">
    <source>
        <dbReference type="Proteomes" id="UP000238042"/>
    </source>
</evidence>
<evidence type="ECO:0008006" key="11">
    <source>
        <dbReference type="Google" id="ProtNLM"/>
    </source>
</evidence>
<dbReference type="Pfam" id="PF13567">
    <property type="entry name" value="DUF4131"/>
    <property type="match status" value="1"/>
</dbReference>
<feature type="transmembrane region" description="Helical" evidence="6">
    <location>
        <begin position="7"/>
        <end position="25"/>
    </location>
</feature>
<evidence type="ECO:0000256" key="4">
    <source>
        <dbReference type="ARBA" id="ARBA00022989"/>
    </source>
</evidence>
<name>A0A2S8A9P2_9FLAO</name>
<feature type="domain" description="DUF4131" evidence="8">
    <location>
        <begin position="27"/>
        <end position="188"/>
    </location>
</feature>
<dbReference type="Proteomes" id="UP000238042">
    <property type="component" value="Unassembled WGS sequence"/>
</dbReference>
<dbReference type="AlphaFoldDB" id="A0A2S8A9P2"/>
<feature type="transmembrane region" description="Helical" evidence="6">
    <location>
        <begin position="445"/>
        <end position="465"/>
    </location>
</feature>
<feature type="domain" description="ComEC/Rec2-related protein" evidence="7">
    <location>
        <begin position="230"/>
        <end position="493"/>
    </location>
</feature>
<organism evidence="9 10">
    <name type="scientific">Apibacter adventoris</name>
    <dbReference type="NCBI Taxonomy" id="1679466"/>
    <lineage>
        <taxon>Bacteria</taxon>
        <taxon>Pseudomonadati</taxon>
        <taxon>Bacteroidota</taxon>
        <taxon>Flavobacteriia</taxon>
        <taxon>Flavobacteriales</taxon>
        <taxon>Weeksellaceae</taxon>
        <taxon>Apibacter</taxon>
    </lineage>
</organism>
<feature type="transmembrane region" description="Helical" evidence="6">
    <location>
        <begin position="417"/>
        <end position="439"/>
    </location>
</feature>
<dbReference type="InterPro" id="IPR004477">
    <property type="entry name" value="ComEC_N"/>
</dbReference>
<keyword evidence="3 6" id="KW-0812">Transmembrane</keyword>
<proteinExistence type="predicted"/>
<dbReference type="OrthoDB" id="9761531at2"/>
<dbReference type="InterPro" id="IPR025405">
    <property type="entry name" value="DUF4131"/>
</dbReference>
<evidence type="ECO:0000259" key="8">
    <source>
        <dbReference type="Pfam" id="PF13567"/>
    </source>
</evidence>
<evidence type="ECO:0000256" key="6">
    <source>
        <dbReference type="SAM" id="Phobius"/>
    </source>
</evidence>
<dbReference type="PANTHER" id="PTHR30619">
    <property type="entry name" value="DNA INTERNALIZATION/COMPETENCE PROTEIN COMEC/REC2"/>
    <property type="match status" value="1"/>
</dbReference>
<feature type="transmembrane region" description="Helical" evidence="6">
    <location>
        <begin position="31"/>
        <end position="47"/>
    </location>
</feature>
<protein>
    <recommendedName>
        <fullName evidence="11">Competence protein ComEC</fullName>
    </recommendedName>
</protein>
<keyword evidence="4 6" id="KW-1133">Transmembrane helix</keyword>
<feature type="transmembrane region" description="Helical" evidence="6">
    <location>
        <begin position="477"/>
        <end position="496"/>
    </location>
</feature>
<sequence>MHIGKHPYSFYLLFLILGIFLYPYSFFSWKIWFTILILVFLLSIFIFNSIRFKILFSVLSLFCWFLLGLIIVGINTNQSDNHYSHFIEKNKKQYISVVIDEQNNSNEKNRKYTAEVHSISYKGKLIHTSGKVLLLFNKIKTDSILKIGDEYGVIVKIQDPSKNLNPYQFNYKNYLQRNYISNLGITYQIIYQKKHSSLWYKIKNINQLLCLKIDSSYLNSDSKEFLKAYLLGNRSDMKKDNIQAYSKAGIMHLIAISGMHIALIFGIIFNVLTICFSKKKRVIIIIFSLACVWLFGCFVGLSSSVSRACLMITIYYVSDLLKRNPGVYHSLSLSAIIILLYNPYEIYSIGFQLSYVAVFFMCWLNPICLKHLKTQSNTINKWVIEPLSITIVAQIGTLPLVLYYFHQFSLLSIPANILIIPYTYVITYSSIIELGVVYLPYNLQFYFNCFYNFCTQLLIKGSYWISSSDFASFKGVYFNEIEIGFLFLALVFTKFFLQKPKIKNIIPILIFLFLFQVNRLWEEYKISKKENFIVFHQNKYPLIGFRKGKFLWVLKDKNEDLIKIKPDIIQPYADGEGIKQLKYQDIDYKKIYIWKNKKIQILNNTHKDICDSITYLVSPISLNTYKDISSIKKIIKTGMNFYELDNEKQMSNLNVWNTQYQGAFIVP</sequence>
<accession>A0A2S8A9P2</accession>
<feature type="transmembrane region" description="Helical" evidence="6">
    <location>
        <begin position="349"/>
        <end position="367"/>
    </location>
</feature>
<feature type="transmembrane region" description="Helical" evidence="6">
    <location>
        <begin position="250"/>
        <end position="275"/>
    </location>
</feature>
<feature type="transmembrane region" description="Helical" evidence="6">
    <location>
        <begin position="54"/>
        <end position="74"/>
    </location>
</feature>
<keyword evidence="10" id="KW-1185">Reference proteome</keyword>
<feature type="transmembrane region" description="Helical" evidence="6">
    <location>
        <begin position="282"/>
        <end position="306"/>
    </location>
</feature>
<evidence type="ECO:0000256" key="2">
    <source>
        <dbReference type="ARBA" id="ARBA00022475"/>
    </source>
</evidence>